<keyword evidence="3" id="KW-0808">Transferase</keyword>
<feature type="transmembrane region" description="Helical" evidence="1">
    <location>
        <begin position="351"/>
        <end position="373"/>
    </location>
</feature>
<feature type="transmembrane region" description="Helical" evidence="1">
    <location>
        <begin position="147"/>
        <end position="166"/>
    </location>
</feature>
<dbReference type="InterPro" id="IPR050623">
    <property type="entry name" value="Glucan_succinyl_AcylTrfase"/>
</dbReference>
<evidence type="ECO:0000313" key="4">
    <source>
        <dbReference type="Proteomes" id="UP000061457"/>
    </source>
</evidence>
<reference evidence="3 4" key="1">
    <citation type="submission" date="2015-11" db="EMBL/GenBank/DDBJ databases">
        <authorList>
            <person name="Zhang Y."/>
            <person name="Guo Z."/>
        </authorList>
    </citation>
    <scope>NUCLEOTIDE SEQUENCE [LARGE SCALE GENOMIC DNA]</scope>
    <source>
        <strain evidence="3 4">KCTC 12086</strain>
    </source>
</reference>
<organism evidence="3 4">
    <name type="scientific">Pseudoalteromonas phenolica</name>
    <dbReference type="NCBI Taxonomy" id="161398"/>
    <lineage>
        <taxon>Bacteria</taxon>
        <taxon>Pseudomonadati</taxon>
        <taxon>Pseudomonadota</taxon>
        <taxon>Gammaproteobacteria</taxon>
        <taxon>Alteromonadales</taxon>
        <taxon>Pseudoalteromonadaceae</taxon>
        <taxon>Pseudoalteromonas</taxon>
    </lineage>
</organism>
<evidence type="ECO:0000313" key="3">
    <source>
        <dbReference type="EMBL" id="ALO41168.1"/>
    </source>
</evidence>
<feature type="transmembrane region" description="Helical" evidence="1">
    <location>
        <begin position="21"/>
        <end position="46"/>
    </location>
</feature>
<dbReference type="Pfam" id="PF01757">
    <property type="entry name" value="Acyl_transf_3"/>
    <property type="match status" value="1"/>
</dbReference>
<keyword evidence="3" id="KW-0012">Acyltransferase</keyword>
<feature type="transmembrane region" description="Helical" evidence="1">
    <location>
        <begin position="178"/>
        <end position="202"/>
    </location>
</feature>
<feature type="transmembrane region" description="Helical" evidence="1">
    <location>
        <begin position="66"/>
        <end position="88"/>
    </location>
</feature>
<feature type="transmembrane region" description="Helical" evidence="1">
    <location>
        <begin position="214"/>
        <end position="232"/>
    </location>
</feature>
<protein>
    <submittedName>
        <fullName evidence="3">Acyltransferase 3</fullName>
    </submittedName>
</protein>
<keyword evidence="4" id="KW-1185">Reference proteome</keyword>
<evidence type="ECO:0000259" key="2">
    <source>
        <dbReference type="Pfam" id="PF01757"/>
    </source>
</evidence>
<feature type="transmembrane region" description="Helical" evidence="1">
    <location>
        <begin position="287"/>
        <end position="306"/>
    </location>
</feature>
<feature type="transmembrane region" description="Helical" evidence="1">
    <location>
        <begin position="327"/>
        <end position="345"/>
    </location>
</feature>
<feature type="transmembrane region" description="Helical" evidence="1">
    <location>
        <begin position="244"/>
        <end position="261"/>
    </location>
</feature>
<dbReference type="PATRIC" id="fig|161398.10.peg.661"/>
<dbReference type="RefSeq" id="WP_227009194.1">
    <property type="nucleotide sequence ID" value="NZ_CP013187.1"/>
</dbReference>
<dbReference type="AlphaFoldDB" id="A0A0S2JYE3"/>
<proteinExistence type="predicted"/>
<dbReference type="GO" id="GO:0016747">
    <property type="term" value="F:acyltransferase activity, transferring groups other than amino-acyl groups"/>
    <property type="evidence" value="ECO:0007669"/>
    <property type="project" value="InterPro"/>
</dbReference>
<keyword evidence="1" id="KW-0472">Membrane</keyword>
<dbReference type="PANTHER" id="PTHR36927">
    <property type="entry name" value="BLR4337 PROTEIN"/>
    <property type="match status" value="1"/>
</dbReference>
<keyword evidence="1" id="KW-0812">Transmembrane</keyword>
<feature type="domain" description="Acyltransferase 3" evidence="2">
    <location>
        <begin position="16"/>
        <end position="370"/>
    </location>
</feature>
<dbReference type="KEGG" id="pphe:PP2015_648"/>
<dbReference type="PANTHER" id="PTHR36927:SF1">
    <property type="entry name" value="MDO-LIKE PROTEIN"/>
    <property type="match status" value="1"/>
</dbReference>
<dbReference type="STRING" id="161398.PP2015_648"/>
<evidence type="ECO:0000256" key="1">
    <source>
        <dbReference type="SAM" id="Phobius"/>
    </source>
</evidence>
<accession>A0A0S2JYE3</accession>
<feature type="transmembrane region" description="Helical" evidence="1">
    <location>
        <begin position="100"/>
        <end position="127"/>
    </location>
</feature>
<keyword evidence="1" id="KW-1133">Transmembrane helix</keyword>
<dbReference type="InterPro" id="IPR002656">
    <property type="entry name" value="Acyl_transf_3_dom"/>
</dbReference>
<name>A0A0S2JYE3_9GAMM</name>
<gene>
    <name evidence="3" type="ORF">PP2015_648</name>
</gene>
<sequence>MKTTKDGNMTTNTRYHYIDNLRTIALLLGIIFHAALAYGASFQNIWLTSDVTNHIVFDFIAKWTHLFRMPLFFVIAGFCGALLVNLRGENSYLFNRFKRVFLPFLVFLPIILGSTLAISFWAASFVQYRPPIFELFELVESPTISTMHLWFLFNLFQFCVVFWLLSKWQRGYQAIMGFISRPIFLIVVLPFVVGVSMSQQMIPFPPPDKLFPQLWSYGFYGVLFLVGASLFHHHSVIQRYEKQLVWLLLIAVVSSYFYFAHLPAPLEMVDVVTALNNGGVVHVEVDVFLVVMQTFAILSWTAVCYLSGYKWLNMPDNLSRYLSDASYWVYLIHLPILMVVQYGLINTAFNVFIKFTLSILVTFTLSILSYHFFVRSTFVGSFLNGKSYSVKEVNKLA</sequence>
<dbReference type="Proteomes" id="UP000061457">
    <property type="component" value="Chromosome I"/>
</dbReference>
<dbReference type="EMBL" id="CP013187">
    <property type="protein sequence ID" value="ALO41168.1"/>
    <property type="molecule type" value="Genomic_DNA"/>
</dbReference>